<dbReference type="InterPro" id="IPR009061">
    <property type="entry name" value="DNA-bd_dom_put_sf"/>
</dbReference>
<feature type="domain" description="HTH merR-type" evidence="3">
    <location>
        <begin position="70"/>
        <end position="127"/>
    </location>
</feature>
<dbReference type="InterPro" id="IPR000551">
    <property type="entry name" value="MerR-type_HTH_dom"/>
</dbReference>
<evidence type="ECO:0000313" key="5">
    <source>
        <dbReference type="Proteomes" id="UP001597479"/>
    </source>
</evidence>
<evidence type="ECO:0000313" key="4">
    <source>
        <dbReference type="EMBL" id="MFD2795367.1"/>
    </source>
</evidence>
<feature type="compositionally biased region" description="Basic and acidic residues" evidence="2">
    <location>
        <begin position="1"/>
        <end position="11"/>
    </location>
</feature>
<name>A0ABW5VWP2_9MICO</name>
<sequence>MTTGAARDHRGVHGPAVPRHDRAQDTGHGQDENGHDQDDLDAPWPRGISRQATMRISDVLRALGQEFPSVSHSKLRFLEEQGLIEPVRTPSGYRQYSQADVERLRFVLTEQRDSYMPLKVIKERLAAMDADPDSAEHPAPRLAGVAAPARRRWTAQSVADAAGVTEEFVQDLARAGLLPASGSTFGSGAVDVARIAGALAEFGIEPRHLRSFRTSADRQVALVDQVVAPLRSQQASAARGRAASMASDMGELFTRLHAAWVRQGIDELG</sequence>
<proteinExistence type="predicted"/>
<dbReference type="SUPFAM" id="SSF46955">
    <property type="entry name" value="Putative DNA-binding domain"/>
    <property type="match status" value="1"/>
</dbReference>
<reference evidence="5" key="1">
    <citation type="journal article" date="2019" name="Int. J. Syst. Evol. Microbiol.">
        <title>The Global Catalogue of Microorganisms (GCM) 10K type strain sequencing project: providing services to taxonomists for standard genome sequencing and annotation.</title>
        <authorList>
            <consortium name="The Broad Institute Genomics Platform"/>
            <consortium name="The Broad Institute Genome Sequencing Center for Infectious Disease"/>
            <person name="Wu L."/>
            <person name="Ma J."/>
        </authorList>
    </citation>
    <scope>NUCLEOTIDE SEQUENCE [LARGE SCALE GENOMIC DNA]</scope>
    <source>
        <strain evidence="5">CCM 7044</strain>
    </source>
</reference>
<evidence type="ECO:0000256" key="2">
    <source>
        <dbReference type="SAM" id="MobiDB-lite"/>
    </source>
</evidence>
<gene>
    <name evidence="4" type="ORF">ACFS27_17540</name>
</gene>
<accession>A0ABW5VWP2</accession>
<dbReference type="InterPro" id="IPR047057">
    <property type="entry name" value="MerR_fam"/>
</dbReference>
<evidence type="ECO:0000259" key="3">
    <source>
        <dbReference type="PROSITE" id="PS50937"/>
    </source>
</evidence>
<dbReference type="RefSeq" id="WP_377185377.1">
    <property type="nucleotide sequence ID" value="NZ_JBHUOG010000002.1"/>
</dbReference>
<protein>
    <submittedName>
        <fullName evidence="4">MerR family transcriptional regulator</fullName>
    </submittedName>
</protein>
<dbReference type="EMBL" id="JBHUOG010000002">
    <property type="protein sequence ID" value="MFD2795367.1"/>
    <property type="molecule type" value="Genomic_DNA"/>
</dbReference>
<keyword evidence="5" id="KW-1185">Reference proteome</keyword>
<dbReference type="PANTHER" id="PTHR30204">
    <property type="entry name" value="REDOX-CYCLING DRUG-SENSING TRANSCRIPTIONAL ACTIVATOR SOXR"/>
    <property type="match status" value="1"/>
</dbReference>
<dbReference type="Gene3D" id="1.10.1660.10">
    <property type="match status" value="1"/>
</dbReference>
<dbReference type="Proteomes" id="UP001597479">
    <property type="component" value="Unassembled WGS sequence"/>
</dbReference>
<dbReference type="PANTHER" id="PTHR30204:SF89">
    <property type="entry name" value="HTH MERR-TYPE DOMAIN-CONTAINING PROTEIN"/>
    <property type="match status" value="1"/>
</dbReference>
<dbReference type="PROSITE" id="PS50937">
    <property type="entry name" value="HTH_MERR_2"/>
    <property type="match status" value="1"/>
</dbReference>
<feature type="compositionally biased region" description="Basic and acidic residues" evidence="2">
    <location>
        <begin position="18"/>
        <end position="37"/>
    </location>
</feature>
<comment type="caution">
    <text evidence="4">The sequence shown here is derived from an EMBL/GenBank/DDBJ whole genome shotgun (WGS) entry which is preliminary data.</text>
</comment>
<feature type="region of interest" description="Disordered" evidence="2">
    <location>
        <begin position="1"/>
        <end position="45"/>
    </location>
</feature>
<evidence type="ECO:0000256" key="1">
    <source>
        <dbReference type="ARBA" id="ARBA00023125"/>
    </source>
</evidence>
<organism evidence="4 5">
    <name type="scientific">Promicromonospora vindobonensis</name>
    <dbReference type="NCBI Taxonomy" id="195748"/>
    <lineage>
        <taxon>Bacteria</taxon>
        <taxon>Bacillati</taxon>
        <taxon>Actinomycetota</taxon>
        <taxon>Actinomycetes</taxon>
        <taxon>Micrococcales</taxon>
        <taxon>Promicromonosporaceae</taxon>
        <taxon>Promicromonospora</taxon>
    </lineage>
</organism>
<dbReference type="SMART" id="SM00422">
    <property type="entry name" value="HTH_MERR"/>
    <property type="match status" value="1"/>
</dbReference>
<dbReference type="Pfam" id="PF13411">
    <property type="entry name" value="MerR_1"/>
    <property type="match status" value="1"/>
</dbReference>
<keyword evidence="1" id="KW-0238">DNA-binding</keyword>
<dbReference type="CDD" id="cd00592">
    <property type="entry name" value="HTH_MerR-like"/>
    <property type="match status" value="1"/>
</dbReference>